<dbReference type="InterPro" id="IPR008701">
    <property type="entry name" value="NPP1"/>
</dbReference>
<dbReference type="InParanoid" id="D0NEY6"/>
<dbReference type="PANTHER" id="PTHR33657">
    <property type="entry name" value="DOMAIN PROTEIN, PUTATIVE (AFU_ORTHOLOGUE AFUA_5G00600)-RELATED"/>
    <property type="match status" value="1"/>
</dbReference>
<evidence type="ECO:0000256" key="3">
    <source>
        <dbReference type="ARBA" id="ARBA00022525"/>
    </source>
</evidence>
<keyword evidence="7" id="KW-1185">Reference proteome</keyword>
<dbReference type="Pfam" id="PF05630">
    <property type="entry name" value="NPP1"/>
    <property type="match status" value="1"/>
</dbReference>
<dbReference type="RefSeq" id="XP_002902103.1">
    <property type="nucleotide sequence ID" value="XM_002902057.1"/>
</dbReference>
<feature type="signal peptide" evidence="5">
    <location>
        <begin position="1"/>
        <end position="19"/>
    </location>
</feature>
<evidence type="ECO:0000256" key="5">
    <source>
        <dbReference type="SAM" id="SignalP"/>
    </source>
</evidence>
<comment type="similarity">
    <text evidence="2">Belongs to the Necrosis inducing protein (NPP1) family.</text>
</comment>
<dbReference type="PANTHER" id="PTHR33657:SF8">
    <property type="entry name" value="DOMAIN PROTEIN, PUTATIVE (AFU_ORTHOLOGUE AFUA_5G00600)-RELATED"/>
    <property type="match status" value="1"/>
</dbReference>
<comment type="subcellular location">
    <subcellularLocation>
        <location evidence="1">Secreted</location>
    </subcellularLocation>
</comment>
<dbReference type="HOGENOM" id="CLU_062263_1_0_1"/>
<dbReference type="Proteomes" id="UP000006643">
    <property type="component" value="Unassembled WGS sequence"/>
</dbReference>
<keyword evidence="3" id="KW-0964">Secreted</keyword>
<dbReference type="OMA" id="SGWANGD"/>
<dbReference type="GeneID" id="9473918"/>
<sequence length="248" mass="28103">MRFFPVFTSIIASLSAVHAFETIDHDQVRPFAQPNAATTKEKAAVKYKPQLYIEDGCHPYPAVEEDGTISAGLEWSGDHNGHCKKSPRGSQVYSRGGSYKDKYAIMYAWYFPKGKGHSRKHHDEHRHDWEFGIIWFDRDSDTDSSIAGVTTNIGRDLHDEVPLQPVHVVGSHIKLESYSTFWSAKQGLRLTKKKGDIQDLIQWEQLPKAAQTALNDADFDTDKAKTPVVVPFNDNYFQEKVAASYPFE</sequence>
<dbReference type="EMBL" id="DS028135">
    <property type="protein sequence ID" value="EEY56775.1"/>
    <property type="molecule type" value="Genomic_DNA"/>
</dbReference>
<feature type="chain" id="PRO_5003012384" evidence="5">
    <location>
        <begin position="20"/>
        <end position="248"/>
    </location>
</feature>
<protein>
    <submittedName>
        <fullName evidence="6">NPP1-like protein</fullName>
    </submittedName>
</protein>
<reference evidence="7" key="1">
    <citation type="journal article" date="2009" name="Nature">
        <title>Genome sequence and analysis of the Irish potato famine pathogen Phytophthora infestans.</title>
        <authorList>
            <consortium name="The Broad Institute Genome Sequencing Platform"/>
            <person name="Haas B.J."/>
            <person name="Kamoun S."/>
            <person name="Zody M.C."/>
            <person name="Jiang R.H."/>
            <person name="Handsaker R.E."/>
            <person name="Cano L.M."/>
            <person name="Grabherr M."/>
            <person name="Kodira C.D."/>
            <person name="Raffaele S."/>
            <person name="Torto-Alalibo T."/>
            <person name="Bozkurt T.O."/>
            <person name="Ah-Fong A.M."/>
            <person name="Alvarado L."/>
            <person name="Anderson V.L."/>
            <person name="Armstrong M.R."/>
            <person name="Avrova A."/>
            <person name="Baxter L."/>
            <person name="Beynon J."/>
            <person name="Boevink P.C."/>
            <person name="Bollmann S.R."/>
            <person name="Bos J.I."/>
            <person name="Bulone V."/>
            <person name="Cai G."/>
            <person name="Cakir C."/>
            <person name="Carrington J.C."/>
            <person name="Chawner M."/>
            <person name="Conti L."/>
            <person name="Costanzo S."/>
            <person name="Ewan R."/>
            <person name="Fahlgren N."/>
            <person name="Fischbach M.A."/>
            <person name="Fugelstad J."/>
            <person name="Gilroy E.M."/>
            <person name="Gnerre S."/>
            <person name="Green P.J."/>
            <person name="Grenville-Briggs L.J."/>
            <person name="Griffith J."/>
            <person name="Grunwald N.J."/>
            <person name="Horn K."/>
            <person name="Horner N.R."/>
            <person name="Hu C.H."/>
            <person name="Huitema E."/>
            <person name="Jeong D.H."/>
            <person name="Jones A.M."/>
            <person name="Jones J.D."/>
            <person name="Jones R.W."/>
            <person name="Karlsson E.K."/>
            <person name="Kunjeti S.G."/>
            <person name="Lamour K."/>
            <person name="Liu Z."/>
            <person name="Ma L."/>
            <person name="Maclean D."/>
            <person name="Chibucos M.C."/>
            <person name="McDonald H."/>
            <person name="McWalters J."/>
            <person name="Meijer H.J."/>
            <person name="Morgan W."/>
            <person name="Morris P.F."/>
            <person name="Munro C.A."/>
            <person name="O'Neill K."/>
            <person name="Ospina-Giraldo M."/>
            <person name="Pinzon A."/>
            <person name="Pritchard L."/>
            <person name="Ramsahoye B."/>
            <person name="Ren Q."/>
            <person name="Restrepo S."/>
            <person name="Roy S."/>
            <person name="Sadanandom A."/>
            <person name="Savidor A."/>
            <person name="Schornack S."/>
            <person name="Schwartz D.C."/>
            <person name="Schumann U.D."/>
            <person name="Schwessinger B."/>
            <person name="Seyer L."/>
            <person name="Sharpe T."/>
            <person name="Silvar C."/>
            <person name="Song J."/>
            <person name="Studholme D.J."/>
            <person name="Sykes S."/>
            <person name="Thines M."/>
            <person name="van de Vondervoort P.J."/>
            <person name="Phuntumart V."/>
            <person name="Wawra S."/>
            <person name="Weide R."/>
            <person name="Win J."/>
            <person name="Young C."/>
            <person name="Zhou S."/>
            <person name="Fry W."/>
            <person name="Meyers B.C."/>
            <person name="van West P."/>
            <person name="Ristaino J."/>
            <person name="Govers F."/>
            <person name="Birch P.R."/>
            <person name="Whisson S.C."/>
            <person name="Judelson H.S."/>
            <person name="Nusbaum C."/>
        </authorList>
    </citation>
    <scope>NUCLEOTIDE SEQUENCE [LARGE SCALE GENOMIC DNA]</scope>
    <source>
        <strain evidence="7">T30-4</strain>
    </source>
</reference>
<dbReference type="VEuPathDB" id="FungiDB:PITG_22916"/>
<gene>
    <name evidence="6" type="ORF">PITG_22916</name>
</gene>
<accession>D0NEY6</accession>
<proteinExistence type="inferred from homology"/>
<name>D0NEY6_PHYIT</name>
<evidence type="ECO:0000256" key="4">
    <source>
        <dbReference type="ARBA" id="ARBA00023026"/>
    </source>
</evidence>
<dbReference type="eggNOG" id="ENOG502S1MP">
    <property type="taxonomic scope" value="Eukaryota"/>
</dbReference>
<dbReference type="OrthoDB" id="89086at2759"/>
<dbReference type="STRING" id="403677.D0NEY6"/>
<evidence type="ECO:0000256" key="2">
    <source>
        <dbReference type="ARBA" id="ARBA00009520"/>
    </source>
</evidence>
<dbReference type="KEGG" id="pif:PITG_22916"/>
<keyword evidence="4" id="KW-0843">Virulence</keyword>
<dbReference type="GO" id="GO:0005576">
    <property type="term" value="C:extracellular region"/>
    <property type="evidence" value="ECO:0007669"/>
    <property type="project" value="UniProtKB-SubCell"/>
</dbReference>
<evidence type="ECO:0000256" key="1">
    <source>
        <dbReference type="ARBA" id="ARBA00004613"/>
    </source>
</evidence>
<evidence type="ECO:0000313" key="7">
    <source>
        <dbReference type="Proteomes" id="UP000006643"/>
    </source>
</evidence>
<dbReference type="PIRSF" id="PIRSF029958">
    <property type="entry name" value="Necrosis-inducing_protein"/>
    <property type="match status" value="1"/>
</dbReference>
<dbReference type="AlphaFoldDB" id="D0NEY6"/>
<evidence type="ECO:0000313" key="6">
    <source>
        <dbReference type="EMBL" id="EEY56775.1"/>
    </source>
</evidence>
<keyword evidence="5" id="KW-0732">Signal</keyword>
<organism evidence="6 7">
    <name type="scientific">Phytophthora infestans (strain T30-4)</name>
    <name type="common">Potato late blight agent</name>
    <dbReference type="NCBI Taxonomy" id="403677"/>
    <lineage>
        <taxon>Eukaryota</taxon>
        <taxon>Sar</taxon>
        <taxon>Stramenopiles</taxon>
        <taxon>Oomycota</taxon>
        <taxon>Peronosporomycetes</taxon>
        <taxon>Peronosporales</taxon>
        <taxon>Peronosporaceae</taxon>
        <taxon>Phytophthora</taxon>
    </lineage>
</organism>